<accession>A0AAP9KSX9</accession>
<dbReference type="AlphaFoldDB" id="A0AAP9KSX9"/>
<dbReference type="PROSITE" id="PS51831">
    <property type="entry name" value="HD"/>
    <property type="match status" value="1"/>
</dbReference>
<dbReference type="Gene3D" id="1.10.3210.10">
    <property type="entry name" value="Hypothetical protein af1432"/>
    <property type="match status" value="1"/>
</dbReference>
<sequence>MEFKKLSETKVLKDPVHSYIHINYEVVWNCLDSKEFQRLRRIRQLGGDFQVYPTAEHSRFSHSLGVYEIVRRMVTEIKSLSVELSEYDKICVMLAGLLHDVGHGPFSHAFEHVTKHSHEDYTAKIILGETELNQVLTEVSPRLPEDIVSIIEHNHPNDILNQIISGQLDADRMDYLLRDSYFSATSYGQFDLERILRTMRVRKIDENKKALVVKYTGIHSVEDYIMARYQMYWQVYYHPVARSYEAVFIQLFNRLKDIFKDNKEYFSDMKVLIPFLEKNVVSVEEYFKLDENSLLYCCSLIQNKDDEIAADLARRLQNRRLFEYVDYSEENLAQIKNMLKEQNLDEKYYLRVENVEASVYSPYKGRKILIEQLDGKIVALEKASTIVESITKGETKREGTIFYPR</sequence>
<dbReference type="Pfam" id="PF01966">
    <property type="entry name" value="HD"/>
    <property type="match status" value="1"/>
</dbReference>
<dbReference type="PANTHER" id="PTHR11373">
    <property type="entry name" value="DEOXYNUCLEOSIDE TRIPHOSPHATE TRIPHOSPHOHYDROLASE"/>
    <property type="match status" value="1"/>
</dbReference>
<organism evidence="2 3">
    <name type="scientific">Gemella morbillorum</name>
    <dbReference type="NCBI Taxonomy" id="29391"/>
    <lineage>
        <taxon>Bacteria</taxon>
        <taxon>Bacillati</taxon>
        <taxon>Bacillota</taxon>
        <taxon>Bacilli</taxon>
        <taxon>Bacillales</taxon>
        <taxon>Gemellaceae</taxon>
        <taxon>Gemella</taxon>
    </lineage>
</organism>
<name>A0AAP9KSX9_9BACL</name>
<dbReference type="InterPro" id="IPR003607">
    <property type="entry name" value="HD/PDEase_dom"/>
</dbReference>
<dbReference type="SUPFAM" id="SSF109604">
    <property type="entry name" value="HD-domain/PDEase-like"/>
    <property type="match status" value="1"/>
</dbReference>
<dbReference type="RefSeq" id="WP_004633521.1">
    <property type="nucleotide sequence ID" value="NZ_CAXSSU010000002.1"/>
</dbReference>
<feature type="domain" description="HD" evidence="1">
    <location>
        <begin position="59"/>
        <end position="176"/>
    </location>
</feature>
<dbReference type="Pfam" id="PF19276">
    <property type="entry name" value="HD_assoc_2"/>
    <property type="match status" value="1"/>
</dbReference>
<reference evidence="2 3" key="1">
    <citation type="submission" date="2019-11" db="EMBL/GenBank/DDBJ databases">
        <title>FDA dAtabase for Regulatory Grade micrObial Sequences (FDA-ARGOS): Supporting development and validation of Infectious Disease Dx tests.</title>
        <authorList>
            <person name="Turner S."/>
            <person name="Byrd R."/>
            <person name="Tallon L."/>
            <person name="Sadzewicz L."/>
            <person name="Vavikolanu K."/>
            <person name="Mehta A."/>
            <person name="Aluvathingal J."/>
            <person name="Nadendla S."/>
            <person name="Myers T."/>
            <person name="Yan Y."/>
            <person name="Sichtig H."/>
        </authorList>
    </citation>
    <scope>NUCLEOTIDE SEQUENCE [LARGE SCALE GENOMIC DNA]</scope>
    <source>
        <strain evidence="2 3">FDAARGOS_741</strain>
    </source>
</reference>
<dbReference type="Proteomes" id="UP000425411">
    <property type="component" value="Chromosome"/>
</dbReference>
<keyword evidence="3" id="KW-1185">Reference proteome</keyword>
<gene>
    <name evidence="2" type="ORF">FOC49_00635</name>
</gene>
<dbReference type="EMBL" id="CP046314">
    <property type="protein sequence ID" value="QGS08487.1"/>
    <property type="molecule type" value="Genomic_DNA"/>
</dbReference>
<dbReference type="InterPro" id="IPR050135">
    <property type="entry name" value="dGTPase-like"/>
</dbReference>
<dbReference type="InterPro" id="IPR045509">
    <property type="entry name" value="HD_assoc_2"/>
</dbReference>
<protein>
    <submittedName>
        <fullName evidence="2">HD domain-containing protein</fullName>
    </submittedName>
</protein>
<dbReference type="SMART" id="SM00471">
    <property type="entry name" value="HDc"/>
    <property type="match status" value="1"/>
</dbReference>
<evidence type="ECO:0000313" key="3">
    <source>
        <dbReference type="Proteomes" id="UP000425411"/>
    </source>
</evidence>
<dbReference type="InterPro" id="IPR006674">
    <property type="entry name" value="HD_domain"/>
</dbReference>
<dbReference type="CDD" id="cd00077">
    <property type="entry name" value="HDc"/>
    <property type="match status" value="1"/>
</dbReference>
<dbReference type="GO" id="GO:0008832">
    <property type="term" value="F:dGTPase activity"/>
    <property type="evidence" value="ECO:0007669"/>
    <property type="project" value="TreeGrafter"/>
</dbReference>
<evidence type="ECO:0000313" key="2">
    <source>
        <dbReference type="EMBL" id="QGS08487.1"/>
    </source>
</evidence>
<proteinExistence type="predicted"/>
<dbReference type="PANTHER" id="PTHR11373:SF4">
    <property type="entry name" value="DEOXYNUCLEOSIDE TRIPHOSPHATE TRIPHOSPHOHYDROLASE SAMHD1"/>
    <property type="match status" value="1"/>
</dbReference>
<dbReference type="GO" id="GO:0006203">
    <property type="term" value="P:dGTP catabolic process"/>
    <property type="evidence" value="ECO:0007669"/>
    <property type="project" value="TreeGrafter"/>
</dbReference>
<evidence type="ECO:0000259" key="1">
    <source>
        <dbReference type="PROSITE" id="PS51831"/>
    </source>
</evidence>